<evidence type="ECO:0000256" key="1">
    <source>
        <dbReference type="SAM" id="MobiDB-lite"/>
    </source>
</evidence>
<organism evidence="2 3">
    <name type="scientific">Halococcus dombrowskii</name>
    <dbReference type="NCBI Taxonomy" id="179637"/>
    <lineage>
        <taxon>Archaea</taxon>
        <taxon>Methanobacteriati</taxon>
        <taxon>Methanobacteriota</taxon>
        <taxon>Stenosarchaea group</taxon>
        <taxon>Halobacteria</taxon>
        <taxon>Halobacteriales</taxon>
        <taxon>Halococcaceae</taxon>
        <taxon>Halococcus</taxon>
    </lineage>
</organism>
<gene>
    <name evidence="2" type="ORF">GCM10008985_07710</name>
</gene>
<protein>
    <submittedName>
        <fullName evidence="2">Uncharacterized protein</fullName>
    </submittedName>
</protein>
<name>A0AAV3SEK9_HALDO</name>
<accession>A0AAV3SEK9</accession>
<dbReference type="EMBL" id="BAAADN010000014">
    <property type="protein sequence ID" value="GAA0454398.1"/>
    <property type="molecule type" value="Genomic_DNA"/>
</dbReference>
<dbReference type="Proteomes" id="UP001500962">
    <property type="component" value="Unassembled WGS sequence"/>
</dbReference>
<proteinExistence type="predicted"/>
<evidence type="ECO:0000313" key="3">
    <source>
        <dbReference type="Proteomes" id="UP001500962"/>
    </source>
</evidence>
<feature type="compositionally biased region" description="Polar residues" evidence="1">
    <location>
        <begin position="173"/>
        <end position="184"/>
    </location>
</feature>
<reference evidence="2" key="1">
    <citation type="journal article" date="2014" name="Int. J. Syst. Evol. Microbiol.">
        <title>Complete genome sequence of Corynebacterium casei LMG S-19264T (=DSM 44701T), isolated from a smear-ripened cheese.</title>
        <authorList>
            <consortium name="US DOE Joint Genome Institute (JGI-PGF)"/>
            <person name="Walter F."/>
            <person name="Albersmeier A."/>
            <person name="Kalinowski J."/>
            <person name="Ruckert C."/>
        </authorList>
    </citation>
    <scope>NUCLEOTIDE SEQUENCE</scope>
    <source>
        <strain evidence="2">JCM 12289</strain>
    </source>
</reference>
<comment type="caution">
    <text evidence="2">The sequence shown here is derived from an EMBL/GenBank/DDBJ whole genome shotgun (WGS) entry which is preliminary data.</text>
</comment>
<feature type="region of interest" description="Disordered" evidence="1">
    <location>
        <begin position="162"/>
        <end position="184"/>
    </location>
</feature>
<evidence type="ECO:0000313" key="2">
    <source>
        <dbReference type="EMBL" id="GAA0454398.1"/>
    </source>
</evidence>
<sequence length="184" mass="20677">MALTETIVRELARSKSYDRGQSYYERGAVSNVIRDGETIRANVEGSQYQPYTVTIEFDDADVARTVSSCPYDHGGIYKHRVVVLLTYIRDPEWVSNCRPIAELIADANPEILQNLLVELVDSHPEIADWVETCLTTTNDDIDTNSSVSASLDSIRRQANHVLPKPGQRGYTDPTLTSTNWSRKD</sequence>
<reference evidence="2" key="2">
    <citation type="submission" date="2023-12" db="EMBL/GenBank/DDBJ databases">
        <authorList>
            <person name="Sun Q."/>
            <person name="Inoue M."/>
        </authorList>
    </citation>
    <scope>NUCLEOTIDE SEQUENCE</scope>
    <source>
        <strain evidence="2">JCM 12289</strain>
    </source>
</reference>
<dbReference type="AlphaFoldDB" id="A0AAV3SEK9"/>